<proteinExistence type="predicted"/>
<keyword evidence="1" id="KW-0472">Membrane</keyword>
<dbReference type="OrthoDB" id="443981at2759"/>
<dbReference type="InterPro" id="IPR051702">
    <property type="entry name" value="SH3_domain_YSC84-like"/>
</dbReference>
<evidence type="ECO:0000259" key="2">
    <source>
        <dbReference type="Pfam" id="PF04366"/>
    </source>
</evidence>
<keyword evidence="1" id="KW-1133">Transmembrane helix</keyword>
<evidence type="ECO:0000256" key="1">
    <source>
        <dbReference type="SAM" id="Phobius"/>
    </source>
</evidence>
<evidence type="ECO:0000313" key="3">
    <source>
        <dbReference type="EMBL" id="KAF9600295.1"/>
    </source>
</evidence>
<dbReference type="Pfam" id="PF04366">
    <property type="entry name" value="Ysc84"/>
    <property type="match status" value="1"/>
</dbReference>
<comment type="caution">
    <text evidence="3">The sequence shown here is derived from an EMBL/GenBank/DDBJ whole genome shotgun (WGS) entry which is preliminary data.</text>
</comment>
<sequence>MESRWKEDILQEATSCSKVRWVMVCTICISSVGLGWGAQAVKTVCSCLQFSLGAGCGAAAGPVGRVLEADLRAGDRGSGMCYTYRCSKGAFIGVSLESNIVASRMDANLCFYGDPYLTMTDILLGTVERPKATEPLYSALRDLYSKLQY</sequence>
<gene>
    <name evidence="3" type="ORF">IFM89_005881</name>
</gene>
<dbReference type="GO" id="GO:0035091">
    <property type="term" value="F:phosphatidylinositol binding"/>
    <property type="evidence" value="ECO:0007669"/>
    <property type="project" value="TreeGrafter"/>
</dbReference>
<keyword evidence="1" id="KW-0812">Transmembrane</keyword>
<dbReference type="AlphaFoldDB" id="A0A835LME2"/>
<dbReference type="Proteomes" id="UP000631114">
    <property type="component" value="Unassembled WGS sequence"/>
</dbReference>
<dbReference type="PANTHER" id="PTHR15629:SF2">
    <property type="entry name" value="SH3 DOMAIN-CONTAINING YSC84-LIKE PROTEIN 1"/>
    <property type="match status" value="1"/>
</dbReference>
<dbReference type="InterPro" id="IPR007461">
    <property type="entry name" value="Ysc84_actin-binding"/>
</dbReference>
<keyword evidence="4" id="KW-1185">Reference proteome</keyword>
<organism evidence="3 4">
    <name type="scientific">Coptis chinensis</name>
    <dbReference type="NCBI Taxonomy" id="261450"/>
    <lineage>
        <taxon>Eukaryota</taxon>
        <taxon>Viridiplantae</taxon>
        <taxon>Streptophyta</taxon>
        <taxon>Embryophyta</taxon>
        <taxon>Tracheophyta</taxon>
        <taxon>Spermatophyta</taxon>
        <taxon>Magnoliopsida</taxon>
        <taxon>Ranunculales</taxon>
        <taxon>Ranunculaceae</taxon>
        <taxon>Coptidoideae</taxon>
        <taxon>Coptis</taxon>
    </lineage>
</organism>
<feature type="transmembrane region" description="Helical" evidence="1">
    <location>
        <begin position="21"/>
        <end position="38"/>
    </location>
</feature>
<dbReference type="EMBL" id="JADFTS010000006">
    <property type="protein sequence ID" value="KAF9600295.1"/>
    <property type="molecule type" value="Genomic_DNA"/>
</dbReference>
<dbReference type="PANTHER" id="PTHR15629">
    <property type="entry name" value="SH3YL1 PROTEIN"/>
    <property type="match status" value="1"/>
</dbReference>
<name>A0A835LME2_9MAGN</name>
<evidence type="ECO:0000313" key="4">
    <source>
        <dbReference type="Proteomes" id="UP000631114"/>
    </source>
</evidence>
<feature type="domain" description="Ysc84 actin-binding" evidence="2">
    <location>
        <begin position="39"/>
        <end position="142"/>
    </location>
</feature>
<protein>
    <recommendedName>
        <fullName evidence="2">Ysc84 actin-binding domain-containing protein</fullName>
    </recommendedName>
</protein>
<reference evidence="3 4" key="1">
    <citation type="submission" date="2020-10" db="EMBL/GenBank/DDBJ databases">
        <title>The Coptis chinensis genome and diversification of protoberbering-type alkaloids.</title>
        <authorList>
            <person name="Wang B."/>
            <person name="Shu S."/>
            <person name="Song C."/>
            <person name="Liu Y."/>
        </authorList>
    </citation>
    <scope>NUCLEOTIDE SEQUENCE [LARGE SCALE GENOMIC DNA]</scope>
    <source>
        <strain evidence="3">HL-2020</strain>
        <tissue evidence="3">Leaf</tissue>
    </source>
</reference>
<accession>A0A835LME2</accession>